<sequence>MESPRKERLLVRDVPVDERPRERMMQVGAESLSNQELLAILLRTGTGGCSVLDLAEQILARFNGIRSLVDVKIEELMAVPGIGPAKAVQLLAAIELGRRIARHKKERMDVIRCPQDVADLLMDRLRFQTQEHFVVLILDTKNRVIAEETISIGSLNASIVHPREVFKPALKRSAASIICAHNHPSGDPTPSREDLEVTRRLLEAGRILGIEVLDHVVIGDHRYISLKEQGHM</sequence>
<feature type="domain" description="MPN" evidence="8">
    <location>
        <begin position="110"/>
        <end position="232"/>
    </location>
</feature>
<dbReference type="Gene3D" id="3.40.140.10">
    <property type="entry name" value="Cytidine Deaminase, domain 2"/>
    <property type="match status" value="1"/>
</dbReference>
<dbReference type="SMART" id="SM00278">
    <property type="entry name" value="HhH1"/>
    <property type="match status" value="1"/>
</dbReference>
<dbReference type="NCBIfam" id="NF000642">
    <property type="entry name" value="PRK00024.1"/>
    <property type="match status" value="1"/>
</dbReference>
<dbReference type="InterPro" id="IPR010994">
    <property type="entry name" value="RuvA_2-like"/>
</dbReference>
<keyword evidence="10" id="KW-1185">Reference proteome</keyword>
<keyword evidence="3" id="KW-0479">Metal-binding</keyword>
<dbReference type="GO" id="GO:0006508">
    <property type="term" value="P:proteolysis"/>
    <property type="evidence" value="ECO:0007669"/>
    <property type="project" value="UniProtKB-KW"/>
</dbReference>
<comment type="caution">
    <text evidence="9">The sequence shown here is derived from an EMBL/GenBank/DDBJ whole genome shotgun (WGS) entry which is preliminary data.</text>
</comment>
<dbReference type="AlphaFoldDB" id="A0AAV4L9X8"/>
<dbReference type="PROSITE" id="PS01302">
    <property type="entry name" value="UPF0758"/>
    <property type="match status" value="1"/>
</dbReference>
<dbReference type="Pfam" id="PF04002">
    <property type="entry name" value="RadC"/>
    <property type="match status" value="1"/>
</dbReference>
<evidence type="ECO:0000313" key="9">
    <source>
        <dbReference type="EMBL" id="GIM44605.1"/>
    </source>
</evidence>
<dbReference type="InterPro" id="IPR001405">
    <property type="entry name" value="UPF0758"/>
</dbReference>
<evidence type="ECO:0000256" key="3">
    <source>
        <dbReference type="ARBA" id="ARBA00022723"/>
    </source>
</evidence>
<dbReference type="SUPFAM" id="SSF47781">
    <property type="entry name" value="RuvA domain 2-like"/>
    <property type="match status" value="1"/>
</dbReference>
<dbReference type="PANTHER" id="PTHR30471">
    <property type="entry name" value="DNA REPAIR PROTEIN RADC"/>
    <property type="match status" value="1"/>
</dbReference>
<dbReference type="GO" id="GO:0008237">
    <property type="term" value="F:metallopeptidase activity"/>
    <property type="evidence" value="ECO:0007669"/>
    <property type="project" value="UniProtKB-KW"/>
</dbReference>
<gene>
    <name evidence="9" type="primary">ysxA</name>
    <name evidence="9" type="ORF">DNHGIG_01540</name>
</gene>
<evidence type="ECO:0000256" key="6">
    <source>
        <dbReference type="ARBA" id="ARBA00023049"/>
    </source>
</evidence>
<evidence type="ECO:0000259" key="8">
    <source>
        <dbReference type="PROSITE" id="PS50249"/>
    </source>
</evidence>
<keyword evidence="4" id="KW-0378">Hydrolase</keyword>
<dbReference type="InterPro" id="IPR046778">
    <property type="entry name" value="UPF0758_N"/>
</dbReference>
<keyword evidence="2" id="KW-0645">Protease</keyword>
<dbReference type="InterPro" id="IPR025657">
    <property type="entry name" value="RadC_JAB"/>
</dbReference>
<keyword evidence="5" id="KW-0862">Zinc</keyword>
<evidence type="ECO:0000313" key="10">
    <source>
        <dbReference type="Proteomes" id="UP001057291"/>
    </source>
</evidence>
<dbReference type="SUPFAM" id="SSF102712">
    <property type="entry name" value="JAB1/MPN domain"/>
    <property type="match status" value="1"/>
</dbReference>
<dbReference type="InterPro" id="IPR003583">
    <property type="entry name" value="Hlx-hairpin-Hlx_DNA-bd_motif"/>
</dbReference>
<evidence type="ECO:0000256" key="4">
    <source>
        <dbReference type="ARBA" id="ARBA00022801"/>
    </source>
</evidence>
<organism evidence="9 10">
    <name type="scientific">Collibacillus ludicampi</name>
    <dbReference type="NCBI Taxonomy" id="2771369"/>
    <lineage>
        <taxon>Bacteria</taxon>
        <taxon>Bacillati</taxon>
        <taxon>Bacillota</taxon>
        <taxon>Bacilli</taxon>
        <taxon>Bacillales</taxon>
        <taxon>Alicyclobacillaceae</taxon>
        <taxon>Collibacillus</taxon>
    </lineage>
</organism>
<dbReference type="InterPro" id="IPR037518">
    <property type="entry name" value="MPN"/>
</dbReference>
<dbReference type="GO" id="GO:0003677">
    <property type="term" value="F:DNA binding"/>
    <property type="evidence" value="ECO:0007669"/>
    <property type="project" value="InterPro"/>
</dbReference>
<evidence type="ECO:0000256" key="2">
    <source>
        <dbReference type="ARBA" id="ARBA00022670"/>
    </source>
</evidence>
<dbReference type="InterPro" id="IPR020891">
    <property type="entry name" value="UPF0758_CS"/>
</dbReference>
<keyword evidence="6" id="KW-0482">Metalloprotease</keyword>
<comment type="similarity">
    <text evidence="1 7">Belongs to the UPF0758 family.</text>
</comment>
<name>A0AAV4L9X8_9BACL</name>
<protein>
    <submittedName>
        <fullName evidence="9">UPF0758 protein YsxA</fullName>
    </submittedName>
</protein>
<dbReference type="CDD" id="cd08071">
    <property type="entry name" value="MPN_DUF2466"/>
    <property type="match status" value="1"/>
</dbReference>
<evidence type="ECO:0000256" key="7">
    <source>
        <dbReference type="RuleBase" id="RU003797"/>
    </source>
</evidence>
<dbReference type="EMBL" id="BOQE01000001">
    <property type="protein sequence ID" value="GIM44605.1"/>
    <property type="molecule type" value="Genomic_DNA"/>
</dbReference>
<dbReference type="GO" id="GO:0006281">
    <property type="term" value="P:DNA repair"/>
    <property type="evidence" value="ECO:0007669"/>
    <property type="project" value="InterPro"/>
</dbReference>
<dbReference type="NCBIfam" id="TIGR00608">
    <property type="entry name" value="radc"/>
    <property type="match status" value="1"/>
</dbReference>
<dbReference type="RefSeq" id="WP_282197876.1">
    <property type="nucleotide sequence ID" value="NZ_BOQE01000001.1"/>
</dbReference>
<reference evidence="9" key="1">
    <citation type="journal article" date="2023" name="Int. J. Syst. Evol. Microbiol.">
        <title>Collibacillus ludicampi gen. nov., sp. nov., a new soil bacterium of the family Alicyclobacillaceae.</title>
        <authorList>
            <person name="Jojima T."/>
            <person name="Ioku Y."/>
            <person name="Fukuta Y."/>
            <person name="Shirasaka N."/>
            <person name="Matsumura Y."/>
            <person name="Mori M."/>
        </authorList>
    </citation>
    <scope>NUCLEOTIDE SEQUENCE</scope>
    <source>
        <strain evidence="9">TP075</strain>
    </source>
</reference>
<dbReference type="PANTHER" id="PTHR30471:SF3">
    <property type="entry name" value="UPF0758 PROTEIN YEES-RELATED"/>
    <property type="match status" value="1"/>
</dbReference>
<accession>A0AAV4L9X8</accession>
<dbReference type="Proteomes" id="UP001057291">
    <property type="component" value="Unassembled WGS sequence"/>
</dbReference>
<proteinExistence type="inferred from homology"/>
<dbReference type="GO" id="GO:0046872">
    <property type="term" value="F:metal ion binding"/>
    <property type="evidence" value="ECO:0007669"/>
    <property type="project" value="UniProtKB-KW"/>
</dbReference>
<evidence type="ECO:0000256" key="5">
    <source>
        <dbReference type="ARBA" id="ARBA00022833"/>
    </source>
</evidence>
<dbReference type="Gene3D" id="1.10.150.20">
    <property type="entry name" value="5' to 3' exonuclease, C-terminal subdomain"/>
    <property type="match status" value="1"/>
</dbReference>
<evidence type="ECO:0000256" key="1">
    <source>
        <dbReference type="ARBA" id="ARBA00010243"/>
    </source>
</evidence>
<dbReference type="Pfam" id="PF20582">
    <property type="entry name" value="UPF0758_N"/>
    <property type="match status" value="1"/>
</dbReference>
<dbReference type="PROSITE" id="PS50249">
    <property type="entry name" value="MPN"/>
    <property type="match status" value="1"/>
</dbReference>